<keyword evidence="1" id="KW-0479">Metal-binding</keyword>
<name>A0A9P5UC26_9AGAR</name>
<comment type="caution">
    <text evidence="3">The sequence shown here is derived from an EMBL/GenBank/DDBJ whole genome shotgun (WGS) entry which is preliminary data.</text>
</comment>
<organism evidence="3 4">
    <name type="scientific">Rhodocollybia butyracea</name>
    <dbReference type="NCBI Taxonomy" id="206335"/>
    <lineage>
        <taxon>Eukaryota</taxon>
        <taxon>Fungi</taxon>
        <taxon>Dikarya</taxon>
        <taxon>Basidiomycota</taxon>
        <taxon>Agaricomycotina</taxon>
        <taxon>Agaricomycetes</taxon>
        <taxon>Agaricomycetidae</taxon>
        <taxon>Agaricales</taxon>
        <taxon>Marasmiineae</taxon>
        <taxon>Omphalotaceae</taxon>
        <taxon>Rhodocollybia</taxon>
    </lineage>
</organism>
<dbReference type="Proteomes" id="UP000772434">
    <property type="component" value="Unassembled WGS sequence"/>
</dbReference>
<accession>A0A9P5UC26</accession>
<proteinExistence type="predicted"/>
<evidence type="ECO:0000313" key="4">
    <source>
        <dbReference type="Proteomes" id="UP000772434"/>
    </source>
</evidence>
<dbReference type="EMBL" id="JADNRY010000016">
    <property type="protein sequence ID" value="KAF9073682.1"/>
    <property type="molecule type" value="Genomic_DNA"/>
</dbReference>
<gene>
    <name evidence="3" type="ORF">BDP27DRAFT_1180452</name>
</gene>
<evidence type="ECO:0000256" key="1">
    <source>
        <dbReference type="PROSITE-ProRule" id="PRU00047"/>
    </source>
</evidence>
<keyword evidence="1" id="KW-0863">Zinc-finger</keyword>
<protein>
    <recommendedName>
        <fullName evidence="2">CCHC-type domain-containing protein</fullName>
    </recommendedName>
</protein>
<reference evidence="3" key="1">
    <citation type="submission" date="2020-11" db="EMBL/GenBank/DDBJ databases">
        <authorList>
            <consortium name="DOE Joint Genome Institute"/>
            <person name="Ahrendt S."/>
            <person name="Riley R."/>
            <person name="Andreopoulos W."/>
            <person name="Labutti K."/>
            <person name="Pangilinan J."/>
            <person name="Ruiz-Duenas F.J."/>
            <person name="Barrasa J.M."/>
            <person name="Sanchez-Garcia M."/>
            <person name="Camarero S."/>
            <person name="Miyauchi S."/>
            <person name="Serrano A."/>
            <person name="Linde D."/>
            <person name="Babiker R."/>
            <person name="Drula E."/>
            <person name="Ayuso-Fernandez I."/>
            <person name="Pacheco R."/>
            <person name="Padilla G."/>
            <person name="Ferreira P."/>
            <person name="Barriuso J."/>
            <person name="Kellner H."/>
            <person name="Castanera R."/>
            <person name="Alfaro M."/>
            <person name="Ramirez L."/>
            <person name="Pisabarro A.G."/>
            <person name="Kuo A."/>
            <person name="Tritt A."/>
            <person name="Lipzen A."/>
            <person name="He G."/>
            <person name="Yan M."/>
            <person name="Ng V."/>
            <person name="Cullen D."/>
            <person name="Martin F."/>
            <person name="Rosso M.-N."/>
            <person name="Henrissat B."/>
            <person name="Hibbett D."/>
            <person name="Martinez A.T."/>
            <person name="Grigoriev I.V."/>
        </authorList>
    </citation>
    <scope>NUCLEOTIDE SEQUENCE</scope>
    <source>
        <strain evidence="3">AH 40177</strain>
    </source>
</reference>
<sequence>PLTSEQITTLARNAALLSHHPNTPEGLQAYREQLAAWANRWGQEAVINYEKPVPLKLETSPVASGECFNCGMRGHQGQFCKATADQTLGVREREWRVLCGRNLTRSSGHLAQVNNVLDDNFDSWLNGS</sequence>
<keyword evidence="4" id="KW-1185">Reference proteome</keyword>
<evidence type="ECO:0000313" key="3">
    <source>
        <dbReference type="EMBL" id="KAF9073682.1"/>
    </source>
</evidence>
<feature type="non-terminal residue" evidence="3">
    <location>
        <position position="128"/>
    </location>
</feature>
<dbReference type="AlphaFoldDB" id="A0A9P5UC26"/>
<dbReference type="OrthoDB" id="2678560at2759"/>
<evidence type="ECO:0000259" key="2">
    <source>
        <dbReference type="PROSITE" id="PS50158"/>
    </source>
</evidence>
<keyword evidence="1" id="KW-0862">Zinc</keyword>
<feature type="domain" description="CCHC-type" evidence="2">
    <location>
        <begin position="67"/>
        <end position="81"/>
    </location>
</feature>
<dbReference type="PROSITE" id="PS50158">
    <property type="entry name" value="ZF_CCHC"/>
    <property type="match status" value="1"/>
</dbReference>
<feature type="non-terminal residue" evidence="3">
    <location>
        <position position="1"/>
    </location>
</feature>
<dbReference type="GO" id="GO:0003676">
    <property type="term" value="F:nucleic acid binding"/>
    <property type="evidence" value="ECO:0007669"/>
    <property type="project" value="InterPro"/>
</dbReference>
<dbReference type="GO" id="GO:0008270">
    <property type="term" value="F:zinc ion binding"/>
    <property type="evidence" value="ECO:0007669"/>
    <property type="project" value="UniProtKB-KW"/>
</dbReference>
<dbReference type="InterPro" id="IPR001878">
    <property type="entry name" value="Znf_CCHC"/>
</dbReference>